<dbReference type="InterPro" id="IPR029058">
    <property type="entry name" value="AB_hydrolase_fold"/>
</dbReference>
<organism evidence="1">
    <name type="scientific">marine metagenome</name>
    <dbReference type="NCBI Taxonomy" id="408172"/>
    <lineage>
        <taxon>unclassified sequences</taxon>
        <taxon>metagenomes</taxon>
        <taxon>ecological metagenomes</taxon>
    </lineage>
</organism>
<evidence type="ECO:0008006" key="2">
    <source>
        <dbReference type="Google" id="ProtNLM"/>
    </source>
</evidence>
<accession>A0A382F478</accession>
<evidence type="ECO:0000313" key="1">
    <source>
        <dbReference type="EMBL" id="SVB57485.1"/>
    </source>
</evidence>
<dbReference type="EMBL" id="UINC01047786">
    <property type="protein sequence ID" value="SVB57485.1"/>
    <property type="molecule type" value="Genomic_DNA"/>
</dbReference>
<gene>
    <name evidence="1" type="ORF">METZ01_LOCUS210339</name>
</gene>
<dbReference type="AlphaFoldDB" id="A0A382F478"/>
<protein>
    <recommendedName>
        <fullName evidence="2">AB hydrolase-1 domain-containing protein</fullName>
    </recommendedName>
</protein>
<sequence>MICDAPLFGSQITASSAKRTVRVPALVLCGGDDIPCPLDCHELIIDLIPGSVLEVIKGAGHLPTLQQPDATTYALTRWLEEDNG</sequence>
<proteinExistence type="predicted"/>
<reference evidence="1" key="1">
    <citation type="submission" date="2018-05" db="EMBL/GenBank/DDBJ databases">
        <authorList>
            <person name="Lanie J.A."/>
            <person name="Ng W.-L."/>
            <person name="Kazmierczak K.M."/>
            <person name="Andrzejewski T.M."/>
            <person name="Davidsen T.M."/>
            <person name="Wayne K.J."/>
            <person name="Tettelin H."/>
            <person name="Glass J.I."/>
            <person name="Rusch D."/>
            <person name="Podicherti R."/>
            <person name="Tsui H.-C.T."/>
            <person name="Winkler M.E."/>
        </authorList>
    </citation>
    <scope>NUCLEOTIDE SEQUENCE</scope>
</reference>
<name>A0A382F478_9ZZZZ</name>
<dbReference type="SUPFAM" id="SSF53474">
    <property type="entry name" value="alpha/beta-Hydrolases"/>
    <property type="match status" value="1"/>
</dbReference>
<dbReference type="Gene3D" id="3.40.50.1820">
    <property type="entry name" value="alpha/beta hydrolase"/>
    <property type="match status" value="1"/>
</dbReference>